<reference evidence="4" key="1">
    <citation type="journal article" date="2020" name="J. ISSAAS">
        <title>Lactobacilli and other gastrointestinal microbiota of Peromyscus leucopus, reservoir host for agents of Lyme disease and other zoonoses in North America.</title>
        <authorList>
            <person name="Milovic A."/>
            <person name="Bassam K."/>
            <person name="Shao H."/>
            <person name="Chatzistamou I."/>
            <person name="Tufts D.M."/>
            <person name="Diuk-Wasser M."/>
            <person name="Barbour A.G."/>
        </authorList>
    </citation>
    <scope>NUCLEOTIDE SEQUENCE</scope>
    <source>
        <strain evidence="4">LL30</strain>
    </source>
</reference>
<dbReference type="PANTHER" id="PTHR43751">
    <property type="entry name" value="SULFATASE"/>
    <property type="match status" value="1"/>
</dbReference>
<protein>
    <submittedName>
        <fullName evidence="4">Choline-sulfatase</fullName>
        <ecNumber evidence="4">3.1.6.6</ecNumber>
    </submittedName>
</protein>
<dbReference type="Pfam" id="PF11893">
    <property type="entry name" value="DUF3413"/>
    <property type="match status" value="1"/>
</dbReference>
<dbReference type="EC" id="3.1.6.6" evidence="4"/>
<dbReference type="CDD" id="cd16148">
    <property type="entry name" value="sulfatase_like"/>
    <property type="match status" value="1"/>
</dbReference>
<dbReference type="PIRSF" id="PIRSF004950">
    <property type="entry name" value="Mmb_sulf_HI0842"/>
    <property type="match status" value="1"/>
</dbReference>
<feature type="transmembrane region" description="Helical" evidence="1">
    <location>
        <begin position="82"/>
        <end position="108"/>
    </location>
</feature>
<dbReference type="AlphaFoldDB" id="A0A650ELI4"/>
<evidence type="ECO:0000256" key="1">
    <source>
        <dbReference type="SAM" id="Phobius"/>
    </source>
</evidence>
<name>A0A650ELI4_9BACT</name>
<organism evidence="4">
    <name type="scientific">uncultured Elusimicrobia bacterium</name>
    <dbReference type="NCBI Taxonomy" id="699876"/>
    <lineage>
        <taxon>Bacteria</taxon>
        <taxon>Pseudomonadati</taxon>
        <taxon>Elusimicrobiota</taxon>
        <taxon>Elusimicrobia</taxon>
        <taxon>environmental samples</taxon>
    </lineage>
</organism>
<dbReference type="GO" id="GO:0047753">
    <property type="term" value="F:choline-sulfatase activity"/>
    <property type="evidence" value="ECO:0007669"/>
    <property type="project" value="UniProtKB-EC"/>
</dbReference>
<feature type="domain" description="Inner membrane protein YejM N-terminal" evidence="3">
    <location>
        <begin position="3"/>
        <end position="198"/>
    </location>
</feature>
<evidence type="ECO:0000259" key="2">
    <source>
        <dbReference type="Pfam" id="PF00884"/>
    </source>
</evidence>
<dbReference type="InterPro" id="IPR017850">
    <property type="entry name" value="Alkaline_phosphatase_core_sf"/>
</dbReference>
<keyword evidence="1" id="KW-0472">Membrane</keyword>
<dbReference type="SUPFAM" id="SSF53649">
    <property type="entry name" value="Alkaline phosphatase-like"/>
    <property type="match status" value="1"/>
</dbReference>
<dbReference type="Pfam" id="PF00884">
    <property type="entry name" value="Sulfatase"/>
    <property type="match status" value="1"/>
</dbReference>
<feature type="domain" description="Sulfatase N-terminal" evidence="2">
    <location>
        <begin position="204"/>
        <end position="478"/>
    </location>
</feature>
<dbReference type="InterPro" id="IPR024588">
    <property type="entry name" value="YejM_N"/>
</dbReference>
<gene>
    <name evidence="4" type="ORF">Elusimicrob1349_1470</name>
</gene>
<feature type="transmembrane region" description="Helical" evidence="1">
    <location>
        <begin position="6"/>
        <end position="29"/>
    </location>
</feature>
<dbReference type="Gene3D" id="3.40.720.10">
    <property type="entry name" value="Alkaline Phosphatase, subunit A"/>
    <property type="match status" value="1"/>
</dbReference>
<dbReference type="InterPro" id="IPR052701">
    <property type="entry name" value="GAG_Ulvan_Degrading_Sulfatases"/>
</dbReference>
<dbReference type="EMBL" id="MN577571">
    <property type="protein sequence ID" value="QGT50677.1"/>
    <property type="molecule type" value="Genomic_DNA"/>
</dbReference>
<keyword evidence="4" id="KW-0378">Hydrolase</keyword>
<dbReference type="PANTHER" id="PTHR43751:SF3">
    <property type="entry name" value="SULFATASE N-TERMINAL DOMAIN-CONTAINING PROTEIN"/>
    <property type="match status" value="1"/>
</dbReference>
<dbReference type="InterPro" id="IPR012159">
    <property type="entry name" value="YejM-like"/>
</dbReference>
<keyword evidence="1" id="KW-1133">Transmembrane helix</keyword>
<feature type="transmembrane region" description="Helical" evidence="1">
    <location>
        <begin position="120"/>
        <end position="138"/>
    </location>
</feature>
<accession>A0A650ELI4</accession>
<proteinExistence type="predicted"/>
<dbReference type="InterPro" id="IPR000917">
    <property type="entry name" value="Sulfatase_N"/>
</dbReference>
<evidence type="ECO:0000313" key="4">
    <source>
        <dbReference type="EMBL" id="QGT50677.1"/>
    </source>
</evidence>
<feature type="transmembrane region" description="Helical" evidence="1">
    <location>
        <begin position="36"/>
        <end position="62"/>
    </location>
</feature>
<keyword evidence="1" id="KW-0812">Transmembrane</keyword>
<evidence type="ECO:0000259" key="3">
    <source>
        <dbReference type="Pfam" id="PF11893"/>
    </source>
</evidence>
<sequence length="561" mass="63286">MPGVLFTVFSIPGQLVLFMLGLFVLALPWRFVGPKALFGAAVFWGTFFTLFFALDIFVYTQYRFHISMAMLELFFGPAGREIFVFPASTYVMLGVGILALAGGVWGLARAARHINGGKKALITAGLVLFLFFMGYNGLHAWGKFMQVPSILAQVSYLPWANPMSANRRLRKMGFEPKNEPYSLPKAGTLSYPLNPLACANEQKPNILIILIDSWRADSFSKEVMPRAWKQAEKAFNFTDHIAGGNATEAGVFSLFYSLPHAYWGAFSSQRLPPVFISRLQADGYQFGIFASARLNSPEFNQNVFSSVPDLRLSSKGVTKVERDEDMQKDFTAFIKQMDKNKPFFGFLFYDAPHGQEYPKDGEIFTPTAPQMNYLMLTKNTDPTPYMNNYKNSVHFVDGLLGQTFDLLKKEGLDKNTIVILTGDHGQEINDTHNNFWGHNSNFAQWQTHVPLLVWWPGKNGQEMNYRTSHYDIVPTLMQNALACANPADDYSLGQDLFDDTPRPFVMISSYTKKAVREGDKISVLDNYGYLENYDENYQKTETGISPQALSAALKTFSKFYK</sequence>